<protein>
    <submittedName>
        <fullName evidence="2">Outer membrane protein assembly factor BamB</fullName>
    </submittedName>
</protein>
<comment type="caution">
    <text evidence="2">The sequence shown here is derived from an EMBL/GenBank/DDBJ whole genome shotgun (WGS) entry which is preliminary data.</text>
</comment>
<dbReference type="EMBL" id="SNRY01003147">
    <property type="protein sequence ID" value="KAA6322032.1"/>
    <property type="molecule type" value="Genomic_DNA"/>
</dbReference>
<dbReference type="InterPro" id="IPR002372">
    <property type="entry name" value="PQQ_rpt_dom"/>
</dbReference>
<accession>A0A5J4QKM6</accession>
<dbReference type="PANTHER" id="PTHR34512:SF30">
    <property type="entry name" value="OUTER MEMBRANE PROTEIN ASSEMBLY FACTOR BAMB"/>
    <property type="match status" value="1"/>
</dbReference>
<proteinExistence type="predicted"/>
<evidence type="ECO:0000313" key="2">
    <source>
        <dbReference type="EMBL" id="KAA6322032.1"/>
    </source>
</evidence>
<evidence type="ECO:0000259" key="1">
    <source>
        <dbReference type="Pfam" id="PF13360"/>
    </source>
</evidence>
<dbReference type="PANTHER" id="PTHR34512">
    <property type="entry name" value="CELL SURFACE PROTEIN"/>
    <property type="match status" value="1"/>
</dbReference>
<dbReference type="SUPFAM" id="SSF50998">
    <property type="entry name" value="Quinoprotein alcohol dehydrogenase-like"/>
    <property type="match status" value="1"/>
</dbReference>
<organism evidence="2">
    <name type="scientific">termite gut metagenome</name>
    <dbReference type="NCBI Taxonomy" id="433724"/>
    <lineage>
        <taxon>unclassified sequences</taxon>
        <taxon>metagenomes</taxon>
        <taxon>organismal metagenomes</taxon>
    </lineage>
</organism>
<dbReference type="InterPro" id="IPR015943">
    <property type="entry name" value="WD40/YVTN_repeat-like_dom_sf"/>
</dbReference>
<dbReference type="Pfam" id="PF13360">
    <property type="entry name" value="PQQ_2"/>
    <property type="match status" value="1"/>
</dbReference>
<name>A0A5J4QKM6_9ZZZZ</name>
<dbReference type="AlphaFoldDB" id="A0A5J4QKM6"/>
<dbReference type="InterPro" id="IPR018391">
    <property type="entry name" value="PQQ_b-propeller_rpt"/>
</dbReference>
<sequence>MKKWTSVVLSVLFLSLSILPVLGQENSQWRGKKRDGVYEETGLLKKWAETGPQLLWSYDGLGEGHTSVAIANDKIYITGMTDSIGVLYIFNLDGKLLNKKAYGLEWNANYNGSRSTVNVNDGRLYIFTGRGVLLCLDEKSLDVVWSKNVLTDFDGNNLTFGMAESPLIIGDVIYATPGGKENNMVALSKKTGELIWSSKGTGKPSTYCSPQYISDLEIPMIVNAIDSSLVAFNAKTGDLLWEVDQKNPYGMSPNTPLYTDGMLFSTTGGGIGSVLLRLTNGGKSVEKVWANEMDNKMGGFVKLGNYIYGSGEKNRYWYCIDWNTGETKYKDNQLGVGNVIAADGMLYCYSDRGDFALVHATPEKFDIVSKFRITLGTDQHWAHPVIRKGTLYVRHGNSLMAYKI</sequence>
<reference evidence="2" key="1">
    <citation type="submission" date="2019-03" db="EMBL/GenBank/DDBJ databases">
        <title>Single cell metagenomics reveals metabolic interactions within the superorganism composed of flagellate Streblomastix strix and complex community of Bacteroidetes bacteria on its surface.</title>
        <authorList>
            <person name="Treitli S.C."/>
            <person name="Kolisko M."/>
            <person name="Husnik F."/>
            <person name="Keeling P."/>
            <person name="Hampl V."/>
        </authorList>
    </citation>
    <scope>NUCLEOTIDE SEQUENCE</scope>
    <source>
        <strain evidence="2">STM</strain>
    </source>
</reference>
<feature type="domain" description="Pyrrolo-quinoline quinone repeat" evidence="1">
    <location>
        <begin position="180"/>
        <end position="357"/>
    </location>
</feature>
<gene>
    <name evidence="2" type="ORF">EZS27_028387</name>
</gene>
<dbReference type="Gene3D" id="2.130.10.10">
    <property type="entry name" value="YVTN repeat-like/Quinoprotein amine dehydrogenase"/>
    <property type="match status" value="1"/>
</dbReference>
<dbReference type="SMART" id="SM00564">
    <property type="entry name" value="PQQ"/>
    <property type="match status" value="4"/>
</dbReference>
<dbReference type="InterPro" id="IPR011047">
    <property type="entry name" value="Quinoprotein_ADH-like_sf"/>
</dbReference>